<comment type="caution">
    <text evidence="2">The sequence shown here is derived from an EMBL/GenBank/DDBJ whole genome shotgun (WGS) entry which is preliminary data.</text>
</comment>
<keyword evidence="3" id="KW-1185">Reference proteome</keyword>
<gene>
    <name evidence="2" type="ORF">NBRC110019_24350</name>
</gene>
<sequence length="419" mass="43199">MKTILSNSNMKNNMKLTKFLFLSLLATLFVSCGDDDEGTTTEPVSDQTKSGELTADETWTSDQIYHLDGKVIVADGVTLTIEAGTIIKGMEGQETLASALVVDQGGTLIAEGTASNPIIFTSELDNIEVGETEGTNLTTADKGLWGGVIILGYAPISVSGDVETAQIEGIAATESYGQYGGNNPADNSGSLSYISIRHGGVTIGDDNEINGLSLGGVGSGTSIDHIEIVGNQDDGIEFFGGTVSVSYAIIYDQGDDGFDTDQAWAGTLDNGMVILGSGSGTALELDGPEGSATTEDGHTIKNVTLIGAGDSKMADCRDGLIANLENILAYNFSASGTVKINGADAATELSADRITFSNWEIVLPSGITSVDELISGDYTAGDETKFTDNATAIADAASATVGATPSGYSWTYAASKSAF</sequence>
<protein>
    <recommendedName>
        <fullName evidence="4">T9SS C-terminal target domain-containing protein</fullName>
    </recommendedName>
</protein>
<keyword evidence="1" id="KW-0732">Signal</keyword>
<evidence type="ECO:0008006" key="4">
    <source>
        <dbReference type="Google" id="ProtNLM"/>
    </source>
</evidence>
<dbReference type="EMBL" id="BRVP01000017">
    <property type="protein sequence ID" value="GLB53394.1"/>
    <property type="molecule type" value="Genomic_DNA"/>
</dbReference>
<accession>A0A9W6B665</accession>
<evidence type="ECO:0000313" key="2">
    <source>
        <dbReference type="EMBL" id="GLB53394.1"/>
    </source>
</evidence>
<dbReference type="PANTHER" id="PTHR41339:SF1">
    <property type="entry name" value="SECRETED PROTEIN"/>
    <property type="match status" value="1"/>
</dbReference>
<dbReference type="Proteomes" id="UP001143545">
    <property type="component" value="Unassembled WGS sequence"/>
</dbReference>
<dbReference type="PANTHER" id="PTHR41339">
    <property type="entry name" value="LIPL48"/>
    <property type="match status" value="1"/>
</dbReference>
<dbReference type="InterPro" id="IPR011050">
    <property type="entry name" value="Pectin_lyase_fold/virulence"/>
</dbReference>
<name>A0A9W6B665_9FLAO</name>
<dbReference type="PROSITE" id="PS51257">
    <property type="entry name" value="PROKAR_LIPOPROTEIN"/>
    <property type="match status" value="1"/>
</dbReference>
<proteinExistence type="predicted"/>
<reference evidence="2" key="1">
    <citation type="submission" date="2022-07" db="EMBL/GenBank/DDBJ databases">
        <title>Taxonomy of Novel Oxalotrophic and Methylotrophic Bacteria.</title>
        <authorList>
            <person name="Sahin N."/>
            <person name="Tani A."/>
        </authorList>
    </citation>
    <scope>NUCLEOTIDE SEQUENCE</scope>
    <source>
        <strain evidence="2">AM327</strain>
    </source>
</reference>
<dbReference type="SUPFAM" id="SSF51126">
    <property type="entry name" value="Pectin lyase-like"/>
    <property type="match status" value="1"/>
</dbReference>
<feature type="chain" id="PRO_5040883690" description="T9SS C-terminal target domain-containing protein" evidence="1">
    <location>
        <begin position="33"/>
        <end position="419"/>
    </location>
</feature>
<dbReference type="AlphaFoldDB" id="A0A9W6B665"/>
<organism evidence="2 3">
    <name type="scientific">Neptunitalea chrysea</name>
    <dbReference type="NCBI Taxonomy" id="1647581"/>
    <lineage>
        <taxon>Bacteria</taxon>
        <taxon>Pseudomonadati</taxon>
        <taxon>Bacteroidota</taxon>
        <taxon>Flavobacteriia</taxon>
        <taxon>Flavobacteriales</taxon>
        <taxon>Flavobacteriaceae</taxon>
        <taxon>Neptunitalea</taxon>
    </lineage>
</organism>
<evidence type="ECO:0000256" key="1">
    <source>
        <dbReference type="SAM" id="SignalP"/>
    </source>
</evidence>
<feature type="signal peptide" evidence="1">
    <location>
        <begin position="1"/>
        <end position="32"/>
    </location>
</feature>
<evidence type="ECO:0000313" key="3">
    <source>
        <dbReference type="Proteomes" id="UP001143545"/>
    </source>
</evidence>